<feature type="compositionally biased region" description="Basic and acidic residues" evidence="8">
    <location>
        <begin position="1984"/>
        <end position="1993"/>
    </location>
</feature>
<feature type="compositionally biased region" description="Low complexity" evidence="8">
    <location>
        <begin position="1777"/>
        <end position="1787"/>
    </location>
</feature>
<accession>A0A1V9XQQ1</accession>
<keyword evidence="4" id="KW-0226">DNA condensation</keyword>
<dbReference type="GO" id="GO:0010032">
    <property type="term" value="P:meiotic chromosome condensation"/>
    <property type="evidence" value="ECO:0007669"/>
    <property type="project" value="TreeGrafter"/>
</dbReference>
<evidence type="ECO:0000256" key="7">
    <source>
        <dbReference type="PROSITE-ProRule" id="PRU00103"/>
    </source>
</evidence>
<name>A0A1V9XQQ1_9ACAR</name>
<sequence>MEFEESANAVLQRLPEVDQGYLDTAFHNYYVDYGAPPDTLADICAATESSHPEAVIDLLEDVRKVLISAAQLDKVEAFWDIAIELGRSERYFLGLIYMGVSQATASGRIADKIVGLLSCQMYLSLMLVPKTGVNLLFPSLLQSCLSMLSLPAATSGHSVTSSLVSPEKRRGRSFSADSRSVTVDDEVYPIETLQDYVEHITEALDCLRLFLTTVSLEEHDDVVSALCQYMAALTENEMLGPQAYEVLSSLCDRHGLHGEIPELLKVISFRLNGNLLMLRAAIKDQVPRAMVKARDSSIRFLLGMRERVGSDEYLIITIQQLAMRSLEKADIRFRTAQGVLHLVLQLEEESLTRTLHWFHKMIRSKLPRHRLFSLELFGQICSLQNTPPVSDADKRKDTQALRRHLSNIALAALERVMDELATVKAKAFAFFAQLTNTPHWMDNLVTNECSHEDVIGALLGILNECVKDSKVHVRKSALNVLNGILCGDTEFDKGPYVDVIVRCCRDQTILVRKHALECLLKVYRRHPCYYKEFVSGVFPLTMDNEASVQEKALACVLDVVFDSILPGHNANSAWVVLRHLGTYERYLPSICEQLCKQDGKVQLERQHVRALVKALDTPNSSLAWKLLSYLCNHTNVDLDGYSVMEDQLDDDAECCRLSVLLTQSNRKRGSGHYLESLLTILNDPATSFMRLAHVCSILLHLDKAQLVQWAEATIPQCLTIMEGATKANTQKVVSEDDLMAAMFKTGECVLVLPRAADLHLCTLLRAIVQDTKQPLAVRRMALRVLGQISLVSVDLAKRLVALIGDTVDNAEDLSLRVIGIRTVADLSCRYATLSDQLLPVVYCLLKDPETEVRRAAIINLLQLLKEEYIKLRNNFLYHMLECMLDEDEMLRDLSEFGLDQFVLKKNPNLFLHNFIDCVFHLNAYRGHSLYNQVLQTPREIQTFSLVGQPGKRQVIYRFMVRRLTDEHKFLLTLNICNNVLKAIVDNETAVDRECPAIVIDLLEVLCMDELRLRVNSRGDEDDGGGGPVGEENGSTSVTATSNVRHTRKKEQFILNAIKLKTMIESILPPLTMLKSRSSCEDNDELMTALMSYLNVLNHEYKNELKSLLVGNSASEFYNDLKKFEATRSRLDDSIASSATENPQQESKMKLIMKVLQSARKQQRAILNRDQAKTPPEQTEPAAKLPDHTSDTADARESAKPGDDATEGADEPAESAANGQVQQQAADDLTEDIVMTDAPAERRGRDAPVAERKGDIMELSGFELLTEEELELERLRPERGENGIPADEGLDNQQSGSEGVFNGDVVGSVGSPPPTEDVERMPPQKTAGDALAQNGVEEASVNGYEHGRNKQRKRPFVENGDTADGQRAGKMAKMSGEANSSCDIGKTPKLPRSPSAVSELSRTSPRRLCEDFNEPATDNDAVIVDGLPASDDTSDCQTSSRSPGSEAGICSSDRRWNKNMNRAQSGVRSELVHSRSVSSGSAGSQSTDAVSAQVCPQGLGSMESRSSSAISSSASTQLSRRVQRNAAATLSLEARWRHEYNLKPFEVVMVRNPVVEICAKEMRRTGQSTFRMVTKVPDRASPIQLSRQEELAQNNPPLAATSPHSQRSRCARKRSSSKGAIAAARRGTCAATAFSTSVCPTTLPQTDGSVGTSPESSKMARPGPGGRQSHSCEPPSNECTIDASEVSDQPLPGDLQQTRSHSANSFDFRHHQRNSLDLSRSSTEPSISSASPLFRLLPQIILRPVRLAETTPDSLRTDKPQNLKEQPPQGADLAAENSSSPASAQTATSRRHRSSRSSSSHSTAIRIRLLSASNEPSASGPTSTVSATLSLAGARRTGPFTMKAIAAAGRRSRSRRRLTTEFSIVATLAVEKSEQRPPLSSACVTRSRSASAAPARTHRRRSVGSAGTSTISSSTSSAPSPQQQHSALVKPTPDEAAVSALQADWISRYKLKRCEVLLVRSHEASLDVVSKVDRQDEVGPSFSTHRSEERRMPADGDIDTTELSNNDTNKRRR</sequence>
<dbReference type="InterPro" id="IPR026971">
    <property type="entry name" value="CND1/NCAPD3"/>
</dbReference>
<evidence type="ECO:0000256" key="3">
    <source>
        <dbReference type="ARBA" id="ARBA00022776"/>
    </source>
</evidence>
<keyword evidence="3" id="KW-0498">Mitosis</keyword>
<dbReference type="GO" id="GO:0042393">
    <property type="term" value="F:histone binding"/>
    <property type="evidence" value="ECO:0007669"/>
    <property type="project" value="TreeGrafter"/>
</dbReference>
<evidence type="ECO:0000313" key="11">
    <source>
        <dbReference type="Proteomes" id="UP000192247"/>
    </source>
</evidence>
<organism evidence="10 11">
    <name type="scientific">Tropilaelaps mercedesae</name>
    <dbReference type="NCBI Taxonomy" id="418985"/>
    <lineage>
        <taxon>Eukaryota</taxon>
        <taxon>Metazoa</taxon>
        <taxon>Ecdysozoa</taxon>
        <taxon>Arthropoda</taxon>
        <taxon>Chelicerata</taxon>
        <taxon>Arachnida</taxon>
        <taxon>Acari</taxon>
        <taxon>Parasitiformes</taxon>
        <taxon>Mesostigmata</taxon>
        <taxon>Gamasina</taxon>
        <taxon>Dermanyssoidea</taxon>
        <taxon>Laelapidae</taxon>
        <taxon>Tropilaelaps</taxon>
    </lineage>
</organism>
<feature type="compositionally biased region" description="Basic and acidic residues" evidence="8">
    <location>
        <begin position="1271"/>
        <end position="1280"/>
    </location>
</feature>
<evidence type="ECO:0000259" key="9">
    <source>
        <dbReference type="Pfam" id="PF12717"/>
    </source>
</evidence>
<feature type="compositionally biased region" description="Low complexity" evidence="8">
    <location>
        <begin position="1885"/>
        <end position="1894"/>
    </location>
</feature>
<dbReference type="Gene3D" id="1.25.10.10">
    <property type="entry name" value="Leucine-rich Repeat Variant"/>
    <property type="match status" value="2"/>
</dbReference>
<evidence type="ECO:0000256" key="4">
    <source>
        <dbReference type="ARBA" id="ARBA00023067"/>
    </source>
</evidence>
<dbReference type="InterPro" id="IPR016024">
    <property type="entry name" value="ARM-type_fold"/>
</dbReference>
<proteinExistence type="predicted"/>
<feature type="compositionally biased region" description="Polar residues" evidence="8">
    <location>
        <begin position="1694"/>
        <end position="1704"/>
    </location>
</feature>
<feature type="region of interest" description="Disordered" evidence="8">
    <location>
        <begin position="1874"/>
        <end position="1932"/>
    </location>
</feature>
<dbReference type="GO" id="GO:0005634">
    <property type="term" value="C:nucleus"/>
    <property type="evidence" value="ECO:0007669"/>
    <property type="project" value="UniProtKB-SubCell"/>
</dbReference>
<feature type="region of interest" description="Disordered" evidence="8">
    <location>
        <begin position="1016"/>
        <end position="1042"/>
    </location>
</feature>
<dbReference type="InParanoid" id="A0A1V9XQQ1"/>
<dbReference type="EMBL" id="MNPL01005715">
    <property type="protein sequence ID" value="OQR75836.1"/>
    <property type="molecule type" value="Genomic_DNA"/>
</dbReference>
<feature type="compositionally biased region" description="Low complexity" evidence="8">
    <location>
        <begin position="1902"/>
        <end position="1926"/>
    </location>
</feature>
<feature type="domain" description="Condensin complex subunit 1 C-terminal" evidence="9">
    <location>
        <begin position="816"/>
        <end position="923"/>
    </location>
</feature>
<feature type="compositionally biased region" description="Acidic residues" evidence="8">
    <location>
        <begin position="1203"/>
        <end position="1212"/>
    </location>
</feature>
<reference evidence="10 11" key="1">
    <citation type="journal article" date="2017" name="Gigascience">
        <title>Draft genome of the honey bee ectoparasitic mite, Tropilaelaps mercedesae, is shaped by the parasitic life history.</title>
        <authorList>
            <person name="Dong X."/>
            <person name="Armstrong S.D."/>
            <person name="Xia D."/>
            <person name="Makepeace B.L."/>
            <person name="Darby A.C."/>
            <person name="Kadowaki T."/>
        </authorList>
    </citation>
    <scope>NUCLEOTIDE SEQUENCE [LARGE SCALE GENOMIC DNA]</scope>
    <source>
        <strain evidence="10">Wuxi-XJTLU</strain>
    </source>
</reference>
<dbReference type="SUPFAM" id="SSF48371">
    <property type="entry name" value="ARM repeat"/>
    <property type="match status" value="1"/>
</dbReference>
<dbReference type="STRING" id="418985.A0A1V9XQQ1"/>
<dbReference type="InterPro" id="IPR021133">
    <property type="entry name" value="HEAT_type_2"/>
</dbReference>
<feature type="compositionally biased region" description="Basic and acidic residues" evidence="8">
    <location>
        <begin position="1184"/>
        <end position="1202"/>
    </location>
</feature>
<keyword evidence="6" id="KW-0131">Cell cycle</keyword>
<dbReference type="PANTHER" id="PTHR14222:SF1">
    <property type="entry name" value="CONDENSIN-2 COMPLEX SUBUNIT D3"/>
    <property type="match status" value="1"/>
</dbReference>
<dbReference type="Proteomes" id="UP000192247">
    <property type="component" value="Unassembled WGS sequence"/>
</dbReference>
<comment type="caution">
    <text evidence="10">The sequence shown here is derived from an EMBL/GenBank/DDBJ whole genome shotgun (WGS) entry which is preliminary data.</text>
</comment>
<dbReference type="InterPro" id="IPR011989">
    <property type="entry name" value="ARM-like"/>
</dbReference>
<feature type="region of interest" description="Disordered" evidence="8">
    <location>
        <begin position="1637"/>
        <end position="1706"/>
    </location>
</feature>
<evidence type="ECO:0000256" key="6">
    <source>
        <dbReference type="ARBA" id="ARBA00023306"/>
    </source>
</evidence>
<feature type="compositionally biased region" description="Polar residues" evidence="8">
    <location>
        <begin position="1637"/>
        <end position="1655"/>
    </location>
</feature>
<evidence type="ECO:0000313" key="10">
    <source>
        <dbReference type="EMBL" id="OQR75836.1"/>
    </source>
</evidence>
<evidence type="ECO:0000256" key="2">
    <source>
        <dbReference type="ARBA" id="ARBA00022618"/>
    </source>
</evidence>
<feature type="region of interest" description="Disordered" evidence="8">
    <location>
        <begin position="1588"/>
        <end position="1621"/>
    </location>
</feature>
<evidence type="ECO:0000256" key="5">
    <source>
        <dbReference type="ARBA" id="ARBA00023242"/>
    </source>
</evidence>
<feature type="compositionally biased region" description="Basic residues" evidence="8">
    <location>
        <begin position="1605"/>
        <end position="1615"/>
    </location>
</feature>
<gene>
    <name evidence="10" type="ORF">BIW11_08165</name>
</gene>
<feature type="region of interest" description="Disordered" evidence="8">
    <location>
        <begin position="1972"/>
        <end position="2012"/>
    </location>
</feature>
<feature type="compositionally biased region" description="Low complexity" evidence="8">
    <location>
        <begin position="1473"/>
        <end position="1485"/>
    </location>
</feature>
<dbReference type="GO" id="GO:0000796">
    <property type="term" value="C:condensin complex"/>
    <property type="evidence" value="ECO:0007669"/>
    <property type="project" value="TreeGrafter"/>
</dbReference>
<keyword evidence="2" id="KW-0132">Cell division</keyword>
<dbReference type="Pfam" id="PF12717">
    <property type="entry name" value="Cnd1"/>
    <property type="match status" value="1"/>
</dbReference>
<dbReference type="GO" id="GO:0051301">
    <property type="term" value="P:cell division"/>
    <property type="evidence" value="ECO:0007669"/>
    <property type="project" value="UniProtKB-KW"/>
</dbReference>
<protein>
    <submittedName>
        <fullName evidence="10">Condensin-2 complex subunit D3-like</fullName>
    </submittedName>
</protein>
<feature type="region of interest" description="Disordered" evidence="8">
    <location>
        <begin position="1750"/>
        <end position="1802"/>
    </location>
</feature>
<dbReference type="InterPro" id="IPR032682">
    <property type="entry name" value="Cnd1_C"/>
</dbReference>
<evidence type="ECO:0000256" key="1">
    <source>
        <dbReference type="ARBA" id="ARBA00004123"/>
    </source>
</evidence>
<feature type="repeat" description="HEAT" evidence="7">
    <location>
        <begin position="837"/>
        <end position="863"/>
    </location>
</feature>
<dbReference type="OrthoDB" id="6493628at2759"/>
<keyword evidence="11" id="KW-1185">Reference proteome</keyword>
<dbReference type="PANTHER" id="PTHR14222">
    <property type="entry name" value="CONDENSIN"/>
    <property type="match status" value="1"/>
</dbReference>
<keyword evidence="5" id="KW-0539">Nucleus</keyword>
<dbReference type="PROSITE" id="PS50077">
    <property type="entry name" value="HEAT_REPEAT"/>
    <property type="match status" value="1"/>
</dbReference>
<dbReference type="GO" id="GO:0000779">
    <property type="term" value="C:condensed chromosome, centromeric region"/>
    <property type="evidence" value="ECO:0007669"/>
    <property type="project" value="TreeGrafter"/>
</dbReference>
<dbReference type="GO" id="GO:0007076">
    <property type="term" value="P:mitotic chromosome condensation"/>
    <property type="evidence" value="ECO:0007669"/>
    <property type="project" value="InterPro"/>
</dbReference>
<comment type="subcellular location">
    <subcellularLocation>
        <location evidence="1">Nucleus</location>
    </subcellularLocation>
</comment>
<feature type="region of interest" description="Disordered" evidence="8">
    <location>
        <begin position="1421"/>
        <end position="1520"/>
    </location>
</feature>
<evidence type="ECO:0000256" key="8">
    <source>
        <dbReference type="SAM" id="MobiDB-lite"/>
    </source>
</evidence>
<feature type="region of interest" description="Disordered" evidence="8">
    <location>
        <begin position="1161"/>
        <end position="1403"/>
    </location>
</feature>
<feature type="compositionally biased region" description="Low complexity" evidence="8">
    <location>
        <begin position="1500"/>
        <end position="1518"/>
    </location>
</feature>
<feature type="compositionally biased region" description="Basic and acidic residues" evidence="8">
    <location>
        <begin position="1238"/>
        <end position="1255"/>
    </location>
</feature>